<evidence type="ECO:0000256" key="3">
    <source>
        <dbReference type="RuleBase" id="RU004447"/>
    </source>
</evidence>
<evidence type="ECO:0000259" key="6">
    <source>
        <dbReference type="Pfam" id="PF05193"/>
    </source>
</evidence>
<proteinExistence type="inferred from homology"/>
<dbReference type="EC" id="3.4.24.64" evidence="7"/>
<dbReference type="InterPro" id="IPR011765">
    <property type="entry name" value="Pept_M16_N"/>
</dbReference>
<evidence type="ECO:0000259" key="5">
    <source>
        <dbReference type="Pfam" id="PF00675"/>
    </source>
</evidence>
<dbReference type="GO" id="GO:0004222">
    <property type="term" value="F:metalloendopeptidase activity"/>
    <property type="evidence" value="ECO:0007669"/>
    <property type="project" value="UniProtKB-EC"/>
</dbReference>
<feature type="domain" description="Peptidase M16 N-terminal" evidence="5">
    <location>
        <begin position="596"/>
        <end position="710"/>
    </location>
</feature>
<dbReference type="PANTHER" id="PTHR11851:SF49">
    <property type="entry name" value="MITOCHONDRIAL-PROCESSING PEPTIDASE SUBUNIT ALPHA"/>
    <property type="match status" value="1"/>
</dbReference>
<protein>
    <submittedName>
        <fullName evidence="7">Putative Mitochondrial processing peptidase</fullName>
        <ecNumber evidence="7">3.4.24.64</ecNumber>
    </submittedName>
</protein>
<evidence type="ECO:0000256" key="1">
    <source>
        <dbReference type="ARBA" id="ARBA00001947"/>
    </source>
</evidence>
<keyword evidence="7" id="KW-0378">Hydrolase</keyword>
<dbReference type="InterPro" id="IPR011249">
    <property type="entry name" value="Metalloenz_LuxS/M16"/>
</dbReference>
<feature type="domain" description="Peptidase M16 C-terminal" evidence="6">
    <location>
        <begin position="251"/>
        <end position="445"/>
    </location>
</feature>
<feature type="signal peptide" evidence="4">
    <location>
        <begin position="1"/>
        <end position="22"/>
    </location>
</feature>
<name>A0A445MWJ4_9BACT</name>
<evidence type="ECO:0000313" key="7">
    <source>
        <dbReference type="EMBL" id="SPD73904.1"/>
    </source>
</evidence>
<dbReference type="PROSITE" id="PS00143">
    <property type="entry name" value="INSULINASE"/>
    <property type="match status" value="1"/>
</dbReference>
<dbReference type="InterPro" id="IPR001431">
    <property type="entry name" value="Pept_M16_Zn_BS"/>
</dbReference>
<dbReference type="GO" id="GO:0006508">
    <property type="term" value="P:proteolysis"/>
    <property type="evidence" value="ECO:0007669"/>
    <property type="project" value="InterPro"/>
</dbReference>
<reference evidence="7" key="1">
    <citation type="submission" date="2018-01" db="EMBL/GenBank/DDBJ databases">
        <authorList>
            <person name="Regsiter A."/>
            <person name="William W."/>
        </authorList>
    </citation>
    <scope>NUCLEOTIDE SEQUENCE</scope>
    <source>
        <strain evidence="7">TRIP AH-1</strain>
    </source>
</reference>
<dbReference type="EMBL" id="OJIN01000117">
    <property type="protein sequence ID" value="SPD73904.1"/>
    <property type="molecule type" value="Genomic_DNA"/>
</dbReference>
<feature type="domain" description="Peptidase M16 C-terminal" evidence="6">
    <location>
        <begin position="737"/>
        <end position="907"/>
    </location>
</feature>
<comment type="similarity">
    <text evidence="2 3">Belongs to the peptidase M16 family.</text>
</comment>
<dbReference type="GO" id="GO:0046872">
    <property type="term" value="F:metal ion binding"/>
    <property type="evidence" value="ECO:0007669"/>
    <property type="project" value="InterPro"/>
</dbReference>
<feature type="domain" description="Peptidase M16 N-terminal" evidence="5">
    <location>
        <begin position="47"/>
        <end position="97"/>
    </location>
</feature>
<feature type="chain" id="PRO_5019348266" evidence="4">
    <location>
        <begin position="23"/>
        <end position="1013"/>
    </location>
</feature>
<dbReference type="Pfam" id="PF00675">
    <property type="entry name" value="Peptidase_M16"/>
    <property type="match status" value="3"/>
</dbReference>
<dbReference type="AlphaFoldDB" id="A0A445MWJ4"/>
<dbReference type="InterPro" id="IPR050361">
    <property type="entry name" value="MPP/UQCRC_Complex"/>
</dbReference>
<dbReference type="PANTHER" id="PTHR11851">
    <property type="entry name" value="METALLOPROTEASE"/>
    <property type="match status" value="1"/>
</dbReference>
<comment type="cofactor">
    <cofactor evidence="1">
        <name>Zn(2+)</name>
        <dbReference type="ChEBI" id="CHEBI:29105"/>
    </cofactor>
</comment>
<sequence length="1013" mass="114138">MRLFKKFLIGLLFWAVAATTSAGQNSPDNIHLDVKEFHLKNGMMFLVVERPVAPQVAVRLAIRAGSALEDSGKTGLAHMLEHMMFKGTKNFGSLDIKKDEKLQEQIEAAYQAVLLEESRRNPDEILIRAKLAEMNDLRTEVQEIFVPQVFSSQLEKNGAVDINAFTTKDQTQYTASLPSDMLEQWFSIASEQIFEPSWREFYVEKEVVQREWAFRYINDPDGAAWLDLYSTAFTAHPYRNPVIGWKADMEKFSATDAMEFHKRYYNPTNAVCVLAGDVTVEQAKRLAEIYFERYPEGIPAPEVVTKEPVQQGPRRCIRYLKGARTPLVRVGFHVDKMGSRQFYALDALSAILSEGRSCRMTQEVVEKGKAVEAWGYNPDSRYGDLFIIGGSPNDPEGIKDAKISEEERRSMCVTACEDLEGILLAQIERLKGELVPQRELDRVKKLNQRAFLDRMRSNEQLAGTLTTLEVETGWRYITTYLEMISEVTPEDIRDVANRYLVEENKTSTYVIPGGDQEVAQEKYTEIRSGSRSAAKLSDQCDTSVNNSIYPTPAGWRHPLSFERKPKKIEYPETKPVEAGGSTAFYLPDRELPLIDLTLLVKAGDVDVDDSKAGLTSLVSGCLVRGGTEKRTPKELAASLDDNAIQLTTSIAEEQAVVQMSVMKNDWMTGVSLLKEILTSPGFDQEILDVAKQQAMISLKRQGEDAQAVLRRESKIFHFKGHPYGRDPLLALSTIPGLTRDDLKTFLKTYFVPSNMVVAVSGDIDESEAIDGVKGLLAALPQKQAPERNIAQPPETPPVVALINKPGQVQSQVGFMLPSVGRTNPDYWKIGLLMDIFGGSDSLMYTRLRDDLGLIYSGWFFQIYNWKTGILIGYLGCKADRTGNAIDETVNIMTGLRKDVPANELEQKRLDALNSFVFNVDTPAELVRTYATYYLRKEPLNTLEMIQDSFIGAKREELETLAARFLDPKKLQVFVVGDKMTQVKKKDRRDITLEQDLKDLAKEMSLPYQEIKLR</sequence>
<gene>
    <name evidence="7" type="ORF">PITCH_A2030048</name>
</gene>
<keyword evidence="4" id="KW-0732">Signal</keyword>
<dbReference type="InterPro" id="IPR007863">
    <property type="entry name" value="Peptidase_M16_C"/>
</dbReference>
<dbReference type="Gene3D" id="3.30.830.10">
    <property type="entry name" value="Metalloenzyme, LuxS/M16 peptidase-like"/>
    <property type="match status" value="5"/>
</dbReference>
<evidence type="ECO:0000256" key="4">
    <source>
        <dbReference type="SAM" id="SignalP"/>
    </source>
</evidence>
<organism evidence="7">
    <name type="scientific">uncultured Desulfobacterium sp</name>
    <dbReference type="NCBI Taxonomy" id="201089"/>
    <lineage>
        <taxon>Bacteria</taxon>
        <taxon>Pseudomonadati</taxon>
        <taxon>Thermodesulfobacteriota</taxon>
        <taxon>Desulfobacteria</taxon>
        <taxon>Desulfobacterales</taxon>
        <taxon>Desulfobacteriaceae</taxon>
        <taxon>Desulfobacterium</taxon>
        <taxon>environmental samples</taxon>
    </lineage>
</organism>
<feature type="domain" description="Peptidase M16 N-terminal" evidence="5">
    <location>
        <begin position="151"/>
        <end position="243"/>
    </location>
</feature>
<dbReference type="SUPFAM" id="SSF63411">
    <property type="entry name" value="LuxS/MPP-like metallohydrolase"/>
    <property type="match status" value="4"/>
</dbReference>
<evidence type="ECO:0000256" key="2">
    <source>
        <dbReference type="ARBA" id="ARBA00007261"/>
    </source>
</evidence>
<accession>A0A445MWJ4</accession>
<dbReference type="Pfam" id="PF05193">
    <property type="entry name" value="Peptidase_M16_C"/>
    <property type="match status" value="2"/>
</dbReference>